<evidence type="ECO:0000313" key="3">
    <source>
        <dbReference type="EMBL" id="QRO81362.1"/>
    </source>
</evidence>
<evidence type="ECO:0000256" key="2">
    <source>
        <dbReference type="SAM" id="SignalP"/>
    </source>
</evidence>
<feature type="signal peptide" evidence="2">
    <location>
        <begin position="1"/>
        <end position="29"/>
    </location>
</feature>
<reference evidence="3 4" key="1">
    <citation type="submission" date="2021-02" db="EMBL/GenBank/DDBJ databases">
        <title>FDA dAtabase for Regulatory Grade micrObial Sequences (FDA-ARGOS): Supporting development and validation of Infectious Disease Dx tests.</title>
        <authorList>
            <person name="Minogue T."/>
            <person name="Wolcott M."/>
            <person name="Wasieloski L."/>
            <person name="Aguilar W."/>
            <person name="Moore D."/>
            <person name="Jaissle J."/>
            <person name="Tallon L."/>
            <person name="Sadzewicz L."/>
            <person name="Zhao X."/>
            <person name="Boylan J."/>
            <person name="Ott S."/>
            <person name="Bowen H."/>
            <person name="Vavikolanu K."/>
            <person name="Mehta A."/>
            <person name="Aluvathingal J."/>
            <person name="Nadendla S."/>
            <person name="Yan Y."/>
            <person name="Sichtig H."/>
        </authorList>
    </citation>
    <scope>NUCLEOTIDE SEQUENCE [LARGE SCALE GENOMIC DNA]</scope>
    <source>
        <strain evidence="3 4">FDAARGOS_1272</strain>
    </source>
</reference>
<evidence type="ECO:0000313" key="4">
    <source>
        <dbReference type="Proteomes" id="UP000625568"/>
    </source>
</evidence>
<dbReference type="AlphaFoldDB" id="A0A892IF63"/>
<dbReference type="PANTHER" id="PTHR31360:SF0">
    <property type="entry name" value="OIL BODY-ASSOCIATED PROTEIN 1B"/>
    <property type="match status" value="1"/>
</dbReference>
<dbReference type="Pfam" id="PF06884">
    <property type="entry name" value="DUF1264"/>
    <property type="match status" value="1"/>
</dbReference>
<name>A0A892IF63_9BURK</name>
<organism evidence="3 4">
    <name type="scientific">Burkholderia dolosa</name>
    <dbReference type="NCBI Taxonomy" id="152500"/>
    <lineage>
        <taxon>Bacteria</taxon>
        <taxon>Pseudomonadati</taxon>
        <taxon>Pseudomonadota</taxon>
        <taxon>Betaproteobacteria</taxon>
        <taxon>Burkholderiales</taxon>
        <taxon>Burkholderiaceae</taxon>
        <taxon>Burkholderia</taxon>
        <taxon>Burkholderia cepacia complex</taxon>
    </lineage>
</organism>
<accession>A0A892IF63</accession>
<evidence type="ECO:0000256" key="1">
    <source>
        <dbReference type="SAM" id="MobiDB-lite"/>
    </source>
</evidence>
<sequence>MKPLPICPCRRAFTSSAFKIALASASGVAALSARGADGHGAPAPARDLSTKSRVLDAGARLLQHRRPLDAMSAFLNGFHFYADDVGRQVDAYHYCTHLTEDFHQCVIYDSDAPNAKLIGIEYIVSERVFRTLPDDEKRLWHSHRYEVRSGQLAAPGIPDAAEHALMTQLVNTYGKTWHTWQIDRDPALPLGIPQLMMGFTADGQLDPARVHARDARLGVSTDAQRRRRADIPEPTPVPGADAWQRGVTVQLAAAEVGVKRSGRDS</sequence>
<feature type="region of interest" description="Disordered" evidence="1">
    <location>
        <begin position="219"/>
        <end position="242"/>
    </location>
</feature>
<proteinExistence type="predicted"/>
<dbReference type="EMBL" id="CP069484">
    <property type="protein sequence ID" value="QRO81362.1"/>
    <property type="molecule type" value="Genomic_DNA"/>
</dbReference>
<dbReference type="InterPro" id="IPR010686">
    <property type="entry name" value="OBAP-like"/>
</dbReference>
<gene>
    <name evidence="3" type="ORF">I6K02_26765</name>
</gene>
<dbReference type="Proteomes" id="UP000625568">
    <property type="component" value="Chromosome 3"/>
</dbReference>
<dbReference type="PANTHER" id="PTHR31360">
    <property type="match status" value="1"/>
</dbReference>
<feature type="chain" id="PRO_5034842581" evidence="2">
    <location>
        <begin position="30"/>
        <end position="265"/>
    </location>
</feature>
<keyword evidence="2" id="KW-0732">Signal</keyword>
<keyword evidence="4" id="KW-1185">Reference proteome</keyword>
<protein>
    <submittedName>
        <fullName evidence="3">OBAP family protein</fullName>
    </submittedName>
</protein>
<dbReference type="RefSeq" id="WP_035975699.1">
    <property type="nucleotide sequence ID" value="NZ_CP033839.1"/>
</dbReference>